<feature type="transmembrane region" description="Helical" evidence="2">
    <location>
        <begin position="24"/>
        <end position="43"/>
    </location>
</feature>
<feature type="coiled-coil region" evidence="1">
    <location>
        <begin position="53"/>
        <end position="91"/>
    </location>
</feature>
<keyword evidence="2" id="KW-0812">Transmembrane</keyword>
<reference evidence="3 4" key="1">
    <citation type="submission" date="2016-11" db="EMBL/GenBank/DDBJ databases">
        <title>Trade-off between light-utilization and light-protection in marine flavobacteria.</title>
        <authorList>
            <person name="Kumagai Y."/>
        </authorList>
    </citation>
    <scope>NUCLEOTIDE SEQUENCE [LARGE SCALE GENOMIC DNA]</scope>
    <source>
        <strain evidence="3 4">ATCC 700397</strain>
    </source>
</reference>
<protein>
    <submittedName>
        <fullName evidence="3">Uncharacterized protein</fullName>
    </submittedName>
</protein>
<evidence type="ECO:0000313" key="4">
    <source>
        <dbReference type="Proteomes" id="UP000239522"/>
    </source>
</evidence>
<keyword evidence="2" id="KW-1133">Transmembrane helix</keyword>
<dbReference type="EMBL" id="MQUA01000013">
    <property type="protein sequence ID" value="PQB07554.1"/>
    <property type="molecule type" value="Genomic_DNA"/>
</dbReference>
<evidence type="ECO:0000256" key="1">
    <source>
        <dbReference type="SAM" id="Coils"/>
    </source>
</evidence>
<gene>
    <name evidence="3" type="ORF">BST83_10580</name>
</gene>
<accession>A0A2S7KY13</accession>
<dbReference type="AlphaFoldDB" id="A0A2S7KY13"/>
<evidence type="ECO:0000256" key="2">
    <source>
        <dbReference type="SAM" id="Phobius"/>
    </source>
</evidence>
<keyword evidence="1" id="KW-0175">Coiled coil</keyword>
<evidence type="ECO:0000313" key="3">
    <source>
        <dbReference type="EMBL" id="PQB07554.1"/>
    </source>
</evidence>
<sequence length="308" mass="36078">MFDFILILLEAEKAAEFWSFSQNWFDILSLVLTILSLWLAFWLGERGYRRDKKDKAKEEKQLINSEVKLFKNNLEQLLKAVDKKLAALKKYKVDKSFSLEFRAEVQVDFLKFIDVKHVYEQYGFKNQQALDTINELFSSLFAMNDFRHSLRDSVRNYILRYTGFEKGFYLYRKLMYKMMHEIANKRAIDIRPEVGGVQLNFGTNQFAQRFFRLIQSVLSNPDLLNADGIVVRPKLIELFIKPSIDLSKQYIPADEDAIQVSDVANEVNSSWINMEVVTTAHFNEIDGHIATLEDVKAKINEFLELKKN</sequence>
<comment type="caution">
    <text evidence="3">The sequence shown here is derived from an EMBL/GenBank/DDBJ whole genome shotgun (WGS) entry which is preliminary data.</text>
</comment>
<dbReference type="OrthoDB" id="1332603at2"/>
<keyword evidence="4" id="KW-1185">Reference proteome</keyword>
<keyword evidence="2" id="KW-0472">Membrane</keyword>
<name>A0A2S7KY13_9FLAO</name>
<dbReference type="RefSeq" id="WP_104809764.1">
    <property type="nucleotide sequence ID" value="NZ_MQUA01000013.1"/>
</dbReference>
<proteinExistence type="predicted"/>
<organism evidence="3 4">
    <name type="scientific">Polaribacter filamentus</name>
    <dbReference type="NCBI Taxonomy" id="53483"/>
    <lineage>
        <taxon>Bacteria</taxon>
        <taxon>Pseudomonadati</taxon>
        <taxon>Bacteroidota</taxon>
        <taxon>Flavobacteriia</taxon>
        <taxon>Flavobacteriales</taxon>
        <taxon>Flavobacteriaceae</taxon>
    </lineage>
</organism>
<dbReference type="Proteomes" id="UP000239522">
    <property type="component" value="Unassembled WGS sequence"/>
</dbReference>